<reference evidence="2 3" key="1">
    <citation type="journal article" date="2015" name="Nature">
        <title>rRNA introns, odd ribosomes, and small enigmatic genomes across a large radiation of phyla.</title>
        <authorList>
            <person name="Brown C.T."/>
            <person name="Hug L.A."/>
            <person name="Thomas B.C."/>
            <person name="Sharon I."/>
            <person name="Castelle C.J."/>
            <person name="Singh A."/>
            <person name="Wilkins M.J."/>
            <person name="Williams K.H."/>
            <person name="Banfield J.F."/>
        </authorList>
    </citation>
    <scope>NUCLEOTIDE SEQUENCE [LARGE SCALE GENOMIC DNA]</scope>
</reference>
<dbReference type="Pfam" id="PF01170">
    <property type="entry name" value="UPF0020"/>
    <property type="match status" value="1"/>
</dbReference>
<dbReference type="SUPFAM" id="SSF53335">
    <property type="entry name" value="S-adenosyl-L-methionine-dependent methyltransferases"/>
    <property type="match status" value="1"/>
</dbReference>
<proteinExistence type="predicted"/>
<dbReference type="STRING" id="1618646.UW57_C0016G0007"/>
<comment type="caution">
    <text evidence="2">The sequence shown here is derived from an EMBL/GenBank/DDBJ whole genome shotgun (WGS) entry which is preliminary data.</text>
</comment>
<dbReference type="EMBL" id="LCIV01000016">
    <property type="protein sequence ID" value="KKT62474.1"/>
    <property type="molecule type" value="Genomic_DNA"/>
</dbReference>
<gene>
    <name evidence="2" type="ORF">UW57_C0016G0007</name>
</gene>
<dbReference type="Proteomes" id="UP000034652">
    <property type="component" value="Unassembled WGS sequence"/>
</dbReference>
<evidence type="ECO:0000313" key="3">
    <source>
        <dbReference type="Proteomes" id="UP000034652"/>
    </source>
</evidence>
<name>A0A0G1LRL8_9BACT</name>
<dbReference type="GO" id="GO:0016423">
    <property type="term" value="F:tRNA (guanine) methyltransferase activity"/>
    <property type="evidence" value="ECO:0007669"/>
    <property type="project" value="TreeGrafter"/>
</dbReference>
<dbReference type="InterPro" id="IPR029063">
    <property type="entry name" value="SAM-dependent_MTases_sf"/>
</dbReference>
<feature type="domain" description="Ribosomal RNA large subunit methyltransferase K/L-like methyltransferase" evidence="1">
    <location>
        <begin position="162"/>
        <end position="325"/>
    </location>
</feature>
<evidence type="ECO:0000313" key="2">
    <source>
        <dbReference type="EMBL" id="KKT62474.1"/>
    </source>
</evidence>
<evidence type="ECO:0000259" key="1">
    <source>
        <dbReference type="Pfam" id="PF01170"/>
    </source>
</evidence>
<organism evidence="2 3">
    <name type="scientific">Candidatus Giovannonibacteria bacterium GW2011_GWA1_44_29</name>
    <dbReference type="NCBI Taxonomy" id="1618646"/>
    <lineage>
        <taxon>Bacteria</taxon>
        <taxon>Candidatus Giovannoniibacteriota</taxon>
    </lineage>
</organism>
<dbReference type="AlphaFoldDB" id="A0A0G1LRL8"/>
<dbReference type="CDD" id="cd02440">
    <property type="entry name" value="AdoMet_MTases"/>
    <property type="match status" value="1"/>
</dbReference>
<dbReference type="GO" id="GO:0030488">
    <property type="term" value="P:tRNA methylation"/>
    <property type="evidence" value="ECO:0007669"/>
    <property type="project" value="TreeGrafter"/>
</dbReference>
<sequence>MNKPKLEIKLAFITGLRDVVLNEVSQYPNLHIVRERREPLYGDFMYFDFVKDFGKLTTLRSVLRAYIIAQGSRYNPRYISNHKSILGGIVAMILEGQDSKFKTFKIFCAGADSPTIRSIAEYIKNTYKLTETEEADLKIHIIKTEKNWEIGAEITPRPLSFRDYRTKHMSGAMDPTIAYAVNSLCDLEHTSSYLNIFSGSATLLIEAGQCYPNLKQLVGFDNNKKIISLAYQNIKKAGLIRKIQLKEKDIFDEPDLGRFDVITSDLPFGMSISKNEDLEKLYRCFIEYSEDNLNRGGRFAVYTSKHEVLKKNIVKSRFKIIKTLNLQFLSSVNAYLLPKIFICRLKNDKQSRLS</sequence>
<dbReference type="PANTHER" id="PTHR14911:SF13">
    <property type="entry name" value="TRNA (GUANINE(6)-N2)-METHYLTRANSFERASE THUMP3"/>
    <property type="match status" value="1"/>
</dbReference>
<dbReference type="PANTHER" id="PTHR14911">
    <property type="entry name" value="THUMP DOMAIN-CONTAINING"/>
    <property type="match status" value="1"/>
</dbReference>
<dbReference type="InterPro" id="IPR000241">
    <property type="entry name" value="RlmKL-like_Mtase"/>
</dbReference>
<protein>
    <recommendedName>
        <fullName evidence="1">Ribosomal RNA large subunit methyltransferase K/L-like methyltransferase domain-containing protein</fullName>
    </recommendedName>
</protein>
<accession>A0A0G1LRL8</accession>
<dbReference type="Gene3D" id="3.40.50.150">
    <property type="entry name" value="Vaccinia Virus protein VP39"/>
    <property type="match status" value="1"/>
</dbReference>